<evidence type="ECO:0000259" key="7">
    <source>
        <dbReference type="Pfam" id="PF20684"/>
    </source>
</evidence>
<dbReference type="OrthoDB" id="10017208at2759"/>
<keyword evidence="4 6" id="KW-0472">Membrane</keyword>
<dbReference type="EMBL" id="KN847318">
    <property type="protein sequence ID" value="KIW59501.1"/>
    <property type="molecule type" value="Genomic_DNA"/>
</dbReference>
<feature type="domain" description="Rhodopsin" evidence="7">
    <location>
        <begin position="14"/>
        <end position="225"/>
    </location>
</feature>
<reference evidence="8 9" key="1">
    <citation type="submission" date="2015-01" db="EMBL/GenBank/DDBJ databases">
        <title>The Genome Sequence of Exophiala xenobiotica CBS118157.</title>
        <authorList>
            <consortium name="The Broad Institute Genomics Platform"/>
            <person name="Cuomo C."/>
            <person name="de Hoog S."/>
            <person name="Gorbushina A."/>
            <person name="Stielow B."/>
            <person name="Teixiera M."/>
            <person name="Abouelleil A."/>
            <person name="Chapman S.B."/>
            <person name="Priest M."/>
            <person name="Young S.K."/>
            <person name="Wortman J."/>
            <person name="Nusbaum C."/>
            <person name="Birren B."/>
        </authorList>
    </citation>
    <scope>NUCLEOTIDE SEQUENCE [LARGE SCALE GENOMIC DNA]</scope>
    <source>
        <strain evidence="8 9">CBS 118157</strain>
    </source>
</reference>
<dbReference type="AlphaFoldDB" id="A0A0D2C3Z1"/>
<evidence type="ECO:0000256" key="3">
    <source>
        <dbReference type="ARBA" id="ARBA00022989"/>
    </source>
</evidence>
<feature type="transmembrane region" description="Helical" evidence="6">
    <location>
        <begin position="47"/>
        <end position="67"/>
    </location>
</feature>
<dbReference type="PANTHER" id="PTHR33048">
    <property type="entry name" value="PTH11-LIKE INTEGRAL MEMBRANE PROTEIN (AFU_ORTHOLOGUE AFUA_5G11245)"/>
    <property type="match status" value="1"/>
</dbReference>
<protein>
    <recommendedName>
        <fullName evidence="7">Rhodopsin domain-containing protein</fullName>
    </recommendedName>
</protein>
<feature type="transmembrane region" description="Helical" evidence="6">
    <location>
        <begin position="160"/>
        <end position="181"/>
    </location>
</feature>
<comment type="subcellular location">
    <subcellularLocation>
        <location evidence="1">Membrane</location>
        <topology evidence="1">Multi-pass membrane protein</topology>
    </subcellularLocation>
</comment>
<gene>
    <name evidence="8" type="ORF">PV05_03946</name>
</gene>
<keyword evidence="2 6" id="KW-0812">Transmembrane</keyword>
<proteinExistence type="inferred from homology"/>
<keyword evidence="3 6" id="KW-1133">Transmembrane helix</keyword>
<feature type="transmembrane region" description="Helical" evidence="6">
    <location>
        <begin position="79"/>
        <end position="100"/>
    </location>
</feature>
<dbReference type="InterPro" id="IPR049326">
    <property type="entry name" value="Rhodopsin_dom_fungi"/>
</dbReference>
<dbReference type="STRING" id="348802.A0A0D2C3Z1"/>
<evidence type="ECO:0000256" key="5">
    <source>
        <dbReference type="ARBA" id="ARBA00038359"/>
    </source>
</evidence>
<organism evidence="8 9">
    <name type="scientific">Exophiala xenobiotica</name>
    <dbReference type="NCBI Taxonomy" id="348802"/>
    <lineage>
        <taxon>Eukaryota</taxon>
        <taxon>Fungi</taxon>
        <taxon>Dikarya</taxon>
        <taxon>Ascomycota</taxon>
        <taxon>Pezizomycotina</taxon>
        <taxon>Eurotiomycetes</taxon>
        <taxon>Chaetothyriomycetidae</taxon>
        <taxon>Chaetothyriales</taxon>
        <taxon>Herpotrichiellaceae</taxon>
        <taxon>Exophiala</taxon>
    </lineage>
</organism>
<keyword evidence="9" id="KW-1185">Reference proteome</keyword>
<dbReference type="RefSeq" id="XP_013320086.1">
    <property type="nucleotide sequence ID" value="XM_013464632.1"/>
</dbReference>
<sequence length="296" mass="33457">MTTCCSSQLLQPSVLTSLIVWQSQNGLGLRIDDLTEHQLRVSQKATWAIKLVYPLAVMSVQNAFLFQYRTIVIRQWQRWIIHTMIAVVTSFAIATTVVAATECLPLRALWQTATRNERCINLVAYWMFSASFNTITALVVWMIPIPVIRSLHLPTRQKRWLMLVFLLGIFTCLAAGLRIWVLHITLERTRAKLGRYLALVATWTSLEINIGIICACLPTCKPIVDRMFPNLLREPAKEPDFLRMERYNQNGAGHTAPKVDNDCGADQTITVATSFSCHDLEGSRDENAISGAYSFV</sequence>
<evidence type="ECO:0000256" key="4">
    <source>
        <dbReference type="ARBA" id="ARBA00023136"/>
    </source>
</evidence>
<feature type="transmembrane region" description="Helical" evidence="6">
    <location>
        <begin position="123"/>
        <end position="148"/>
    </location>
</feature>
<dbReference type="InterPro" id="IPR052337">
    <property type="entry name" value="SAT4-like"/>
</dbReference>
<comment type="similarity">
    <text evidence="5">Belongs to the SAT4 family.</text>
</comment>
<dbReference type="Proteomes" id="UP000054342">
    <property type="component" value="Unassembled WGS sequence"/>
</dbReference>
<dbReference type="GeneID" id="25325854"/>
<dbReference type="PANTHER" id="PTHR33048:SF47">
    <property type="entry name" value="INTEGRAL MEMBRANE PROTEIN-RELATED"/>
    <property type="match status" value="1"/>
</dbReference>
<evidence type="ECO:0000256" key="1">
    <source>
        <dbReference type="ARBA" id="ARBA00004141"/>
    </source>
</evidence>
<dbReference type="GO" id="GO:0016020">
    <property type="term" value="C:membrane"/>
    <property type="evidence" value="ECO:0007669"/>
    <property type="project" value="UniProtKB-SubCell"/>
</dbReference>
<accession>A0A0D2C3Z1</accession>
<evidence type="ECO:0000256" key="6">
    <source>
        <dbReference type="SAM" id="Phobius"/>
    </source>
</evidence>
<evidence type="ECO:0000313" key="9">
    <source>
        <dbReference type="Proteomes" id="UP000054342"/>
    </source>
</evidence>
<dbReference type="Pfam" id="PF20684">
    <property type="entry name" value="Fung_rhodopsin"/>
    <property type="match status" value="1"/>
</dbReference>
<evidence type="ECO:0000256" key="2">
    <source>
        <dbReference type="ARBA" id="ARBA00022692"/>
    </source>
</evidence>
<evidence type="ECO:0000313" key="8">
    <source>
        <dbReference type="EMBL" id="KIW59501.1"/>
    </source>
</evidence>
<name>A0A0D2C3Z1_9EURO</name>